<feature type="region of interest" description="Disordered" evidence="1">
    <location>
        <begin position="25"/>
        <end position="109"/>
    </location>
</feature>
<comment type="caution">
    <text evidence="4">The sequence shown here is derived from an EMBL/GenBank/DDBJ whole genome shotgun (WGS) entry which is preliminary data.</text>
</comment>
<dbReference type="EMBL" id="JAABOE010000057">
    <property type="protein sequence ID" value="KAF3174075.1"/>
    <property type="molecule type" value="Genomic_DNA"/>
</dbReference>
<accession>A0A7C8KH12</accession>
<feature type="region of interest" description="Disordered" evidence="1">
    <location>
        <begin position="157"/>
        <end position="231"/>
    </location>
</feature>
<feature type="compositionally biased region" description="Low complexity" evidence="1">
    <location>
        <begin position="164"/>
        <end position="183"/>
    </location>
</feature>
<name>A0A7C8KH12_ORBOL</name>
<gene>
    <name evidence="4" type="ORF">TWF788_008784</name>
</gene>
<dbReference type="AlphaFoldDB" id="A0A7C8KH12"/>
<keyword evidence="2" id="KW-0812">Transmembrane</keyword>
<evidence type="ECO:0000313" key="5">
    <source>
        <dbReference type="Proteomes" id="UP000479691"/>
    </source>
</evidence>
<evidence type="ECO:0000313" key="4">
    <source>
        <dbReference type="EMBL" id="KAF3174075.1"/>
    </source>
</evidence>
<keyword evidence="3" id="KW-0732">Signal</keyword>
<feature type="region of interest" description="Disordered" evidence="1">
    <location>
        <begin position="123"/>
        <end position="145"/>
    </location>
</feature>
<feature type="signal peptide" evidence="3">
    <location>
        <begin position="1"/>
        <end position="20"/>
    </location>
</feature>
<organism evidence="4 5">
    <name type="scientific">Orbilia oligospora</name>
    <name type="common">Nematode-trapping fungus</name>
    <name type="synonym">Arthrobotrys oligospora</name>
    <dbReference type="NCBI Taxonomy" id="2813651"/>
    <lineage>
        <taxon>Eukaryota</taxon>
        <taxon>Fungi</taxon>
        <taxon>Dikarya</taxon>
        <taxon>Ascomycota</taxon>
        <taxon>Pezizomycotina</taxon>
        <taxon>Orbiliomycetes</taxon>
        <taxon>Orbiliales</taxon>
        <taxon>Orbiliaceae</taxon>
        <taxon>Orbilia</taxon>
    </lineage>
</organism>
<evidence type="ECO:0000256" key="2">
    <source>
        <dbReference type="SAM" id="Phobius"/>
    </source>
</evidence>
<feature type="compositionally biased region" description="Basic and acidic residues" evidence="1">
    <location>
        <begin position="194"/>
        <end position="203"/>
    </location>
</feature>
<feature type="chain" id="PRO_5028853229" evidence="3">
    <location>
        <begin position="21"/>
        <end position="255"/>
    </location>
</feature>
<protein>
    <submittedName>
        <fullName evidence="4">Uncharacterized protein</fullName>
    </submittedName>
</protein>
<feature type="transmembrane region" description="Helical" evidence="2">
    <location>
        <begin position="234"/>
        <end position="254"/>
    </location>
</feature>
<feature type="compositionally biased region" description="Low complexity" evidence="1">
    <location>
        <begin position="61"/>
        <end position="74"/>
    </location>
</feature>
<feature type="compositionally biased region" description="Low complexity" evidence="1">
    <location>
        <begin position="204"/>
        <end position="231"/>
    </location>
</feature>
<dbReference type="Proteomes" id="UP000479691">
    <property type="component" value="Unassembled WGS sequence"/>
</dbReference>
<proteinExistence type="predicted"/>
<reference evidence="4 5" key="1">
    <citation type="submission" date="2019-06" db="EMBL/GenBank/DDBJ databases">
        <authorList>
            <person name="Palmer J.M."/>
        </authorList>
    </citation>
    <scope>NUCLEOTIDE SEQUENCE [LARGE SCALE GENOMIC DNA]</scope>
    <source>
        <strain evidence="4 5">TWF788</strain>
    </source>
</reference>
<keyword evidence="2" id="KW-1133">Transmembrane helix</keyword>
<feature type="compositionally biased region" description="Basic and acidic residues" evidence="1">
    <location>
        <begin position="44"/>
        <end position="58"/>
    </location>
</feature>
<sequence length="255" mass="25794">MKLLGSSFLLLLAVLPAGFAQTTTDDHDGHAPAPSPTESSGCEPHGDHWHCTGPRVDRAITTAPPTSTPVATVTTDDHDHHTDDDDDDHDHTGTLAPSPTESVGCEAHGDHWHCEGPVAVTTTAAKTTSHDHEEGEGTLAPSPTGSIGCEAHGDHWHCAGPREATTTTTTTSASHGTGSGTLAPSPAESVGCEAHGDHWHCDGPRTTIASTTTSTPTNSTPPALTSSPAGGAGVARATVVVIAPLAAIIGLALAL</sequence>
<keyword evidence="2" id="KW-0472">Membrane</keyword>
<evidence type="ECO:0000256" key="3">
    <source>
        <dbReference type="SAM" id="SignalP"/>
    </source>
</evidence>
<evidence type="ECO:0000256" key="1">
    <source>
        <dbReference type="SAM" id="MobiDB-lite"/>
    </source>
</evidence>